<feature type="chain" id="PRO_5041401066" description="Chromosome partition protein Smc" evidence="2">
    <location>
        <begin position="25"/>
        <end position="343"/>
    </location>
</feature>
<gene>
    <name evidence="3" type="ORF">MRX98_21015</name>
</gene>
<feature type="coiled-coil region" evidence="1">
    <location>
        <begin position="62"/>
        <end position="89"/>
    </location>
</feature>
<keyword evidence="2" id="KW-0732">Signal</keyword>
<dbReference type="Gene3D" id="1.10.287.1490">
    <property type="match status" value="1"/>
</dbReference>
<dbReference type="EMBL" id="JALJRB010000042">
    <property type="protein sequence ID" value="MCJ8503067.1"/>
    <property type="molecule type" value="Genomic_DNA"/>
</dbReference>
<protein>
    <recommendedName>
        <fullName evidence="5">Chromosome partition protein Smc</fullName>
    </recommendedName>
</protein>
<evidence type="ECO:0000256" key="1">
    <source>
        <dbReference type="SAM" id="Coils"/>
    </source>
</evidence>
<proteinExistence type="predicted"/>
<evidence type="ECO:0008006" key="5">
    <source>
        <dbReference type="Google" id="ProtNLM"/>
    </source>
</evidence>
<dbReference type="Gene3D" id="2.150.10.10">
    <property type="entry name" value="Serralysin-like metalloprotease, C-terminal"/>
    <property type="match status" value="1"/>
</dbReference>
<keyword evidence="4" id="KW-1185">Reference proteome</keyword>
<evidence type="ECO:0000256" key="2">
    <source>
        <dbReference type="SAM" id="SignalP"/>
    </source>
</evidence>
<name>A0AA41UM48_9BACT</name>
<dbReference type="RefSeq" id="WP_246914839.1">
    <property type="nucleotide sequence ID" value="NZ_JALJRB010000042.1"/>
</dbReference>
<reference evidence="3" key="1">
    <citation type="submission" date="2022-04" db="EMBL/GenBank/DDBJ databases">
        <title>Desulfatitalea alkaliphila sp. nov., a novel anaerobic sulfate-reducing bacterium isolated from terrestrial mud volcano, Taman Peninsula, Russia.</title>
        <authorList>
            <person name="Khomyakova M.A."/>
            <person name="Merkel A.Y."/>
            <person name="Slobodkin A.I."/>
        </authorList>
    </citation>
    <scope>NUCLEOTIDE SEQUENCE</scope>
    <source>
        <strain evidence="3">M08but</strain>
    </source>
</reference>
<evidence type="ECO:0000313" key="3">
    <source>
        <dbReference type="EMBL" id="MCJ8503067.1"/>
    </source>
</evidence>
<organism evidence="3 4">
    <name type="scientific">Desulfatitalea alkaliphila</name>
    <dbReference type="NCBI Taxonomy" id="2929485"/>
    <lineage>
        <taxon>Bacteria</taxon>
        <taxon>Pseudomonadati</taxon>
        <taxon>Thermodesulfobacteriota</taxon>
        <taxon>Desulfobacteria</taxon>
        <taxon>Desulfobacterales</taxon>
        <taxon>Desulfosarcinaceae</taxon>
        <taxon>Desulfatitalea</taxon>
    </lineage>
</organism>
<comment type="caution">
    <text evidence="3">The sequence shown here is derived from an EMBL/GenBank/DDBJ whole genome shotgun (WGS) entry which is preliminary data.</text>
</comment>
<accession>A0AA41UM48</accession>
<dbReference type="AlphaFoldDB" id="A0AA41UM48"/>
<feature type="coiled-coil region" evidence="1">
    <location>
        <begin position="146"/>
        <end position="187"/>
    </location>
</feature>
<feature type="signal peptide" evidence="2">
    <location>
        <begin position="1"/>
        <end position="24"/>
    </location>
</feature>
<dbReference type="InterPro" id="IPR011049">
    <property type="entry name" value="Serralysin-like_metalloprot_C"/>
</dbReference>
<dbReference type="Proteomes" id="UP001165427">
    <property type="component" value="Unassembled WGS sequence"/>
</dbReference>
<evidence type="ECO:0000313" key="4">
    <source>
        <dbReference type="Proteomes" id="UP001165427"/>
    </source>
</evidence>
<sequence>MRPPARFLVLLVVAFFILVPATHANVVTIPHTFVSGTPARAAEVNANFDALKTATNDNHGRIEALEAALAALQATVASLQTQSAELTAMNTTLQTKVADLTTSNATLQARVTALQSQDNELISLYNGLSSGSAATDTRVSQLSATVTGLQTQTNNLAAENAALQNQIDDMTSQNADLAARVDGLEGNTVLALHNILGLITDPNTGQETARFTGVNLQIVNGFAGAPGWVNGTGNLIVGYNALRGGDSNDRGGSHNIVVGDALNYSQYGGLVAGHFNTISGDYASVSGGYSNTASGIHSSVSGGRENTALGYYGVVLGLQGVTAPDTPDVLYPWPMAIGGWGTW</sequence>
<keyword evidence="1" id="KW-0175">Coiled coil</keyword>